<dbReference type="Proteomes" id="UP000178186">
    <property type="component" value="Unassembled WGS sequence"/>
</dbReference>
<organism evidence="1 2">
    <name type="scientific">Candidatus Ryanbacteria bacterium RIFCSPLOWO2_02_FULL_45_11c</name>
    <dbReference type="NCBI Taxonomy" id="1802128"/>
    <lineage>
        <taxon>Bacteria</taxon>
        <taxon>Candidatus Ryaniibacteriota</taxon>
    </lineage>
</organism>
<dbReference type="AlphaFoldDB" id="A0A1G2GU80"/>
<dbReference type="Gene3D" id="1.10.1330.10">
    <property type="entry name" value="Dockerin domain"/>
    <property type="match status" value="1"/>
</dbReference>
<dbReference type="InterPro" id="IPR002105">
    <property type="entry name" value="Dockerin_1_rpt"/>
</dbReference>
<dbReference type="InterPro" id="IPR018247">
    <property type="entry name" value="EF_Hand_1_Ca_BS"/>
</dbReference>
<dbReference type="Pfam" id="PF00404">
    <property type="entry name" value="Dockerin_1"/>
    <property type="match status" value="1"/>
</dbReference>
<dbReference type="PROSITE" id="PS00018">
    <property type="entry name" value="EF_HAND_1"/>
    <property type="match status" value="1"/>
</dbReference>
<dbReference type="EMBL" id="MHNY01000051">
    <property type="protein sequence ID" value="OGZ53765.1"/>
    <property type="molecule type" value="Genomic_DNA"/>
</dbReference>
<dbReference type="InterPro" id="IPR036439">
    <property type="entry name" value="Dockerin_dom_sf"/>
</dbReference>
<dbReference type="GO" id="GO:0004553">
    <property type="term" value="F:hydrolase activity, hydrolyzing O-glycosyl compounds"/>
    <property type="evidence" value="ECO:0007669"/>
    <property type="project" value="InterPro"/>
</dbReference>
<proteinExistence type="predicted"/>
<dbReference type="SUPFAM" id="SSF63446">
    <property type="entry name" value="Type I dockerin domain"/>
    <property type="match status" value="1"/>
</dbReference>
<dbReference type="GO" id="GO:0000272">
    <property type="term" value="P:polysaccharide catabolic process"/>
    <property type="evidence" value="ECO:0007669"/>
    <property type="project" value="InterPro"/>
</dbReference>
<evidence type="ECO:0000313" key="2">
    <source>
        <dbReference type="Proteomes" id="UP000178186"/>
    </source>
</evidence>
<comment type="caution">
    <text evidence="1">The sequence shown here is derived from an EMBL/GenBank/DDBJ whole genome shotgun (WGS) entry which is preliminary data.</text>
</comment>
<protein>
    <recommendedName>
        <fullName evidence="3">Dockerin domain-containing protein</fullName>
    </recommendedName>
</protein>
<accession>A0A1G2GU80</accession>
<dbReference type="STRING" id="1802128.A3H64_03255"/>
<evidence type="ECO:0008006" key="3">
    <source>
        <dbReference type="Google" id="ProtNLM"/>
    </source>
</evidence>
<name>A0A1G2GU80_9BACT</name>
<reference evidence="1 2" key="1">
    <citation type="journal article" date="2016" name="Nat. Commun.">
        <title>Thousands of microbial genomes shed light on interconnected biogeochemical processes in an aquifer system.</title>
        <authorList>
            <person name="Anantharaman K."/>
            <person name="Brown C.T."/>
            <person name="Hug L.A."/>
            <person name="Sharon I."/>
            <person name="Castelle C.J."/>
            <person name="Probst A.J."/>
            <person name="Thomas B.C."/>
            <person name="Singh A."/>
            <person name="Wilkins M.J."/>
            <person name="Karaoz U."/>
            <person name="Brodie E.L."/>
            <person name="Williams K.H."/>
            <person name="Hubbard S.S."/>
            <person name="Banfield J.F."/>
        </authorList>
    </citation>
    <scope>NUCLEOTIDE SEQUENCE [LARGE SCALE GENOMIC DNA]</scope>
</reference>
<gene>
    <name evidence="1" type="ORF">A3H64_03255</name>
</gene>
<evidence type="ECO:0000313" key="1">
    <source>
        <dbReference type="EMBL" id="OGZ53765.1"/>
    </source>
</evidence>
<sequence>MRTIFIAVGIAIIVIAPVFVFAQQVVDVDQMASLLESLQNMAQNLAKKIQETIPIVLASLQATDLTRDGFTGEDDWKYMEKRWFSDDASADINGDGVVNAIDFGLLNKNWNKKTE</sequence>